<feature type="transmembrane region" description="Helical" evidence="1">
    <location>
        <begin position="62"/>
        <end position="83"/>
    </location>
</feature>
<feature type="transmembrane region" description="Helical" evidence="1">
    <location>
        <begin position="228"/>
        <end position="252"/>
    </location>
</feature>
<dbReference type="EMBL" id="PVZG01000014">
    <property type="protein sequence ID" value="PRY24029.1"/>
    <property type="molecule type" value="Genomic_DNA"/>
</dbReference>
<dbReference type="Proteomes" id="UP000239209">
    <property type="component" value="Unassembled WGS sequence"/>
</dbReference>
<dbReference type="OrthoDB" id="3351909at2"/>
<feature type="transmembrane region" description="Helical" evidence="1">
    <location>
        <begin position="160"/>
        <end position="181"/>
    </location>
</feature>
<gene>
    <name evidence="2" type="ORF">CLV70_114162</name>
</gene>
<feature type="transmembrane region" description="Helical" evidence="1">
    <location>
        <begin position="6"/>
        <end position="25"/>
    </location>
</feature>
<keyword evidence="1" id="KW-1133">Transmembrane helix</keyword>
<evidence type="ECO:0000313" key="3">
    <source>
        <dbReference type="Proteomes" id="UP000239209"/>
    </source>
</evidence>
<feature type="transmembrane region" description="Helical" evidence="1">
    <location>
        <begin position="193"/>
        <end position="216"/>
    </location>
</feature>
<organism evidence="2 3">
    <name type="scientific">Pseudosporangium ferrugineum</name>
    <dbReference type="NCBI Taxonomy" id="439699"/>
    <lineage>
        <taxon>Bacteria</taxon>
        <taxon>Bacillati</taxon>
        <taxon>Actinomycetota</taxon>
        <taxon>Actinomycetes</taxon>
        <taxon>Micromonosporales</taxon>
        <taxon>Micromonosporaceae</taxon>
        <taxon>Pseudosporangium</taxon>
    </lineage>
</organism>
<keyword evidence="1" id="KW-0812">Transmembrane</keyword>
<evidence type="ECO:0000313" key="2">
    <source>
        <dbReference type="EMBL" id="PRY24029.1"/>
    </source>
</evidence>
<proteinExistence type="predicted"/>
<feature type="transmembrane region" description="Helical" evidence="1">
    <location>
        <begin position="95"/>
        <end position="120"/>
    </location>
</feature>
<feature type="transmembrane region" description="Helical" evidence="1">
    <location>
        <begin position="132"/>
        <end position="154"/>
    </location>
</feature>
<dbReference type="AlphaFoldDB" id="A0A2T0RS52"/>
<sequence length="297" mass="31733">MNEWLNAHYLQLGAIFLGFAFRWGAGQFLANATKGGRGGGGDAAQKGAGKSGKWNKARITKFVALFFYIAAGCLFAYGAYPLAEWLIGWGTGLGSWVSVIFGVATIAAGWHALHGLVGLVHDMTDGTPDDEAFKAAFMVPTTIPLGWAALVGLFTNPRGAATGVAVLAVSLVTAVYAHKILTKAHHAQGHYRLWMYFATVICAFVGFAHIPALIYLNDFAGGHLSEGLVWLLRMSVVAAAALFVMIGLGDLLRDWIPEKWSQWAAMYSIPVFTVLGVTWASLTANAETGLTTVFSAF</sequence>
<feature type="transmembrane region" description="Helical" evidence="1">
    <location>
        <begin position="264"/>
        <end position="282"/>
    </location>
</feature>
<keyword evidence="3" id="KW-1185">Reference proteome</keyword>
<reference evidence="2 3" key="1">
    <citation type="submission" date="2018-03" db="EMBL/GenBank/DDBJ databases">
        <title>Genomic Encyclopedia of Archaeal and Bacterial Type Strains, Phase II (KMG-II): from individual species to whole genera.</title>
        <authorList>
            <person name="Goeker M."/>
        </authorList>
    </citation>
    <scope>NUCLEOTIDE SEQUENCE [LARGE SCALE GENOMIC DNA]</scope>
    <source>
        <strain evidence="2 3">DSM 45348</strain>
    </source>
</reference>
<protein>
    <submittedName>
        <fullName evidence="2">Uncharacterized protein</fullName>
    </submittedName>
</protein>
<name>A0A2T0RS52_9ACTN</name>
<comment type="caution">
    <text evidence="2">The sequence shown here is derived from an EMBL/GenBank/DDBJ whole genome shotgun (WGS) entry which is preliminary data.</text>
</comment>
<accession>A0A2T0RS52</accession>
<dbReference type="RefSeq" id="WP_106129420.1">
    <property type="nucleotide sequence ID" value="NZ_PVZG01000014.1"/>
</dbReference>
<keyword evidence="1" id="KW-0472">Membrane</keyword>
<evidence type="ECO:0000256" key="1">
    <source>
        <dbReference type="SAM" id="Phobius"/>
    </source>
</evidence>